<evidence type="ECO:0000256" key="7">
    <source>
        <dbReference type="ARBA" id="ARBA00022679"/>
    </source>
</evidence>
<sequence>MPPSHALAALLTVLLVFQQSAGFWLFNVIFPPTAGPREGSNSTPPLIIVPGNIGNRLEAKIDKPTLVHWFCYKKTEDWFPLWIDLNMFMPIGIDCWIDNIRIVYNRTTRRTSNSPGVEVRVPGFGQTYSVEFLDNNNLAGYFHTMVEHLVSIGYVRNKTVRAAPYDWRIAPNEQAEYFARLKSLVEEMHNEYKQPVHLLGHSMGGLYILYFLNQQSQAWKDRYIKSFISLGTPWGGCVKPLRVLASGDNDGIPLVSSIKIREEQRMTTTNPWMIPSEDAWSEDHVFISTPSFNYTHQDYRRFFTDINFEDGWHMWEDTRNLTAGLPTPGVEVHCFYGVGLPTPVTYIYDEQFPNGDPVDFLYEDGDNTVDSHSMGLCKRWIGEQPQSVYVTEFSGLAHLDIVFNHNVLNAIQEILEGMVQKDEAVRKGRELADMMERRKVDILCVQETRWKGSKARSIGAGFKLFYYGVDSKRNGVGVVLKEEFVRNVLEVKRVSDRVMSLKLEIEGVMLNVVSGYAPQVGCELEEKERFWSELDEVMESIPTGERVVIGADFNGHVGEGNTGDEEVMGKFGVKERNLEGQMVVDFAKRMDMGVVNTYFQKREEHRVTYKSGGRRTQVDYILCRRGNLKEISDCKVVVGESVARQHRMVVCRMTLMVCKKKRSEIEIEKKTKWWKLKKEECCEEFRQNVEAGSGWSGLKRIDRNTKGLQRRVKREVSKAKQKAYDELYTRLDTREGKKDLYRLARQRDRDGKDVQQVRVIKDRDGRVLTSEESVQRRWKEYFEELMNEENEREKRVEGVNSVEQKVDKIRKDEVRKALKRMKSGKAVGPDDIPVEVWKCLGEATVEFLTSLFNRVLESERMPEEWRRSVLVPIFKNKGDVQSCSNYRGIKLMSHTMKLWERVVEARLRKVVEICEQQYGFMPRKSTTNAIFALRILTEKYRDGQRELHCVFVDLEKAYDRVPREELWYCMRKSGVAEKYVRVVQDMYERSRTVVRCAVGQTEEFKVEVGLHQGSALSPFLFAIVMDQLSEEVRQESPWTMMFADDIVICSESREQVEENLERWRFALERRGMKVSGSKTEYMCVNEREGSGTVRLQGEEVKKVQEFKYLGSTVQSNGECGKEVKKRVQAGWNGWRKVWGVLCERKISARIKGKVYRTVVRAAMLYGLETVSLRKRQESELEVAELKMLRFSLGVTRLDRIRNEYIRGTAHVGRLGDKVREARLRWFGHVQRRESEYIGRRMLDMELPGRRQRGRPKRRYMDGINEDMKLVGASVEDAEDRDRWREMIHSAVTGNFTQSRCFAVPGDLGNQLEAKLDKPSVVHYICYKKTNEYFTLWLDPDLLIPVAIDCWIDNMRLIYNHTTRSTEAPPGVDIRVPGFGQTFGLEYLDPSKRSMGMYFFTIVQALVDWGYTRDEDVRGAPYDWRKAPNENKEYFLKLQQMIEEMVQKYGGPVVLVAHSMGNMYTLYFLNQQPQAWKDKYIKAFVCLGPPWAGVAKTLRVMASGDNNRIPVISPLKIRAQQRTAVSTPWLFPYAHTWPSDMTLVSTPTANYTVKDYERFFKDIGFEDGWAMRQDTEPLVQALEAPGVPVHCLYGTGIATGNAYHYSTFPDAEPKVVNGDGDGTVNVLSAVQCKRWKTEQKQPVTLKELPGNEHVAMLLNFTTVTYIKDVLGVP</sequence>
<dbReference type="CDD" id="cd09076">
    <property type="entry name" value="L1-EN"/>
    <property type="match status" value="1"/>
</dbReference>
<organism evidence="22 23">
    <name type="scientific">Hemibagrus guttatus</name>
    <dbReference type="NCBI Taxonomy" id="175788"/>
    <lineage>
        <taxon>Eukaryota</taxon>
        <taxon>Metazoa</taxon>
        <taxon>Chordata</taxon>
        <taxon>Craniata</taxon>
        <taxon>Vertebrata</taxon>
        <taxon>Euteleostomi</taxon>
        <taxon>Actinopterygii</taxon>
        <taxon>Neopterygii</taxon>
        <taxon>Teleostei</taxon>
        <taxon>Ostariophysi</taxon>
        <taxon>Siluriformes</taxon>
        <taxon>Bagridae</taxon>
        <taxon>Hemibagrus</taxon>
    </lineage>
</organism>
<dbReference type="EC" id="2.3.1.43" evidence="15"/>
<comment type="similarity">
    <text evidence="2">Belongs to the AB hydrolase superfamily. Lipase family.</text>
</comment>
<dbReference type="FunFam" id="3.40.50.1820:FF:000090">
    <property type="entry name" value="Phosphatidylcholine-sterol acyltransferase"/>
    <property type="match status" value="1"/>
</dbReference>
<evidence type="ECO:0000256" key="2">
    <source>
        <dbReference type="ARBA" id="ARBA00010701"/>
    </source>
</evidence>
<dbReference type="CDD" id="cd01650">
    <property type="entry name" value="RT_nLTR_like"/>
    <property type="match status" value="1"/>
</dbReference>
<comment type="similarity">
    <text evidence="3">Belongs to the beta type-B retroviral polymerase family. HERV class-II K(HML-2) pol subfamily.</text>
</comment>
<evidence type="ECO:0000256" key="14">
    <source>
        <dbReference type="ARBA" id="ARBA00023315"/>
    </source>
</evidence>
<keyword evidence="13" id="KW-0753">Steroid metabolism</keyword>
<dbReference type="InterPro" id="IPR005135">
    <property type="entry name" value="Endo/exonuclease/phosphatase"/>
</dbReference>
<protein>
    <recommendedName>
        <fullName evidence="16">Phosphatidylcholine-sterol acyltransferase</fullName>
        <ecNumber evidence="15">2.3.1.43</ecNumber>
        <ecNumber evidence="4">3.1.26.4</ecNumber>
    </recommendedName>
    <alternativeName>
        <fullName evidence="18">Lecithin-cholesterol acyltransferase</fullName>
    </alternativeName>
    <alternativeName>
        <fullName evidence="17">Phospholipid-cholesterol acyltransferase</fullName>
    </alternativeName>
</protein>
<dbReference type="GO" id="GO:0004607">
    <property type="term" value="F:phosphatidylcholine-sterol O-acyltransferase activity"/>
    <property type="evidence" value="ECO:0007669"/>
    <property type="project" value="UniProtKB-EC"/>
</dbReference>
<dbReference type="InterPro" id="IPR029058">
    <property type="entry name" value="AB_hydrolase_fold"/>
</dbReference>
<feature type="domain" description="Reverse transcriptase" evidence="21">
    <location>
        <begin position="854"/>
        <end position="1113"/>
    </location>
</feature>
<keyword evidence="12" id="KW-0325">Glycoprotein</keyword>
<comment type="catalytic activity">
    <reaction evidence="19">
        <text>a sterol + a 1,2-diacyl-sn-glycero-3-phosphocholine = a sterol ester + a 1-acyl-sn-glycero-3-phosphocholine</text>
        <dbReference type="Rhea" id="RHEA:21204"/>
        <dbReference type="ChEBI" id="CHEBI:15889"/>
        <dbReference type="ChEBI" id="CHEBI:35915"/>
        <dbReference type="ChEBI" id="CHEBI:57643"/>
        <dbReference type="ChEBI" id="CHEBI:58168"/>
        <dbReference type="EC" id="2.3.1.43"/>
    </reaction>
</comment>
<evidence type="ECO:0000256" key="15">
    <source>
        <dbReference type="ARBA" id="ARBA00039142"/>
    </source>
</evidence>
<evidence type="ECO:0000256" key="10">
    <source>
        <dbReference type="ARBA" id="ARBA00023157"/>
    </source>
</evidence>
<feature type="signal peptide" evidence="20">
    <location>
        <begin position="1"/>
        <end position="22"/>
    </location>
</feature>
<dbReference type="GO" id="GO:0005576">
    <property type="term" value="C:extracellular region"/>
    <property type="evidence" value="ECO:0007669"/>
    <property type="project" value="UniProtKB-SubCell"/>
</dbReference>
<evidence type="ECO:0000256" key="16">
    <source>
        <dbReference type="ARBA" id="ARBA00040526"/>
    </source>
</evidence>
<evidence type="ECO:0000256" key="5">
    <source>
        <dbReference type="ARBA" id="ARBA00022525"/>
    </source>
</evidence>
<dbReference type="EC" id="3.1.26.4" evidence="4"/>
<dbReference type="Proteomes" id="UP001274896">
    <property type="component" value="Unassembled WGS sequence"/>
</dbReference>
<keyword evidence="7" id="KW-0808">Transferase</keyword>
<dbReference type="InterPro" id="IPR043502">
    <property type="entry name" value="DNA/RNA_pol_sf"/>
</dbReference>
<keyword evidence="14" id="KW-0012">Acyltransferase</keyword>
<dbReference type="InterPro" id="IPR000477">
    <property type="entry name" value="RT_dom"/>
</dbReference>
<evidence type="ECO:0000259" key="21">
    <source>
        <dbReference type="PROSITE" id="PS50878"/>
    </source>
</evidence>
<dbReference type="EMBL" id="JAUCMX010000009">
    <property type="protein sequence ID" value="KAK3536055.1"/>
    <property type="molecule type" value="Genomic_DNA"/>
</dbReference>
<keyword evidence="9" id="KW-0443">Lipid metabolism</keyword>
<proteinExistence type="inferred from homology"/>
<dbReference type="InterPro" id="IPR036691">
    <property type="entry name" value="Endo/exonu/phosph_ase_sf"/>
</dbReference>
<evidence type="ECO:0000256" key="4">
    <source>
        <dbReference type="ARBA" id="ARBA00012180"/>
    </source>
</evidence>
<comment type="caution">
    <text evidence="22">The sequence shown here is derived from an EMBL/GenBank/DDBJ whole genome shotgun (WGS) entry which is preliminary data.</text>
</comment>
<evidence type="ECO:0000256" key="19">
    <source>
        <dbReference type="ARBA" id="ARBA00050812"/>
    </source>
</evidence>
<evidence type="ECO:0000313" key="23">
    <source>
        <dbReference type="Proteomes" id="UP001274896"/>
    </source>
</evidence>
<evidence type="ECO:0000256" key="20">
    <source>
        <dbReference type="SAM" id="SignalP"/>
    </source>
</evidence>
<dbReference type="Gene3D" id="3.40.50.1820">
    <property type="entry name" value="alpha/beta hydrolase"/>
    <property type="match status" value="3"/>
</dbReference>
<evidence type="ECO:0000256" key="6">
    <source>
        <dbReference type="ARBA" id="ARBA00022548"/>
    </source>
</evidence>
<evidence type="ECO:0000256" key="1">
    <source>
        <dbReference type="ARBA" id="ARBA00004613"/>
    </source>
</evidence>
<evidence type="ECO:0000256" key="8">
    <source>
        <dbReference type="ARBA" id="ARBA00022729"/>
    </source>
</evidence>
<evidence type="ECO:0000256" key="17">
    <source>
        <dbReference type="ARBA" id="ARBA00041412"/>
    </source>
</evidence>
<dbReference type="Pfam" id="PF03372">
    <property type="entry name" value="Exo_endo_phos"/>
    <property type="match status" value="1"/>
</dbReference>
<keyword evidence="6" id="KW-0153">Cholesterol metabolism</keyword>
<dbReference type="SUPFAM" id="SSF56219">
    <property type="entry name" value="DNase I-like"/>
    <property type="match status" value="1"/>
</dbReference>
<dbReference type="PROSITE" id="PS50878">
    <property type="entry name" value="RT_POL"/>
    <property type="match status" value="1"/>
</dbReference>
<comment type="subcellular location">
    <subcellularLocation>
        <location evidence="1">Secreted</location>
    </subcellularLocation>
</comment>
<accession>A0AAE0V2K5</accession>
<keyword evidence="10" id="KW-1015">Disulfide bond</keyword>
<dbReference type="FunFam" id="3.40.50.1820:FF:000183">
    <property type="entry name" value="Phosphatidylcholine-sterol acyltransferase"/>
    <property type="match status" value="2"/>
</dbReference>
<evidence type="ECO:0000256" key="3">
    <source>
        <dbReference type="ARBA" id="ARBA00010879"/>
    </source>
</evidence>
<evidence type="ECO:0000256" key="11">
    <source>
        <dbReference type="ARBA" id="ARBA00023166"/>
    </source>
</evidence>
<evidence type="ECO:0000256" key="9">
    <source>
        <dbReference type="ARBA" id="ARBA00023098"/>
    </source>
</evidence>
<name>A0AAE0V2K5_9TELE</name>
<dbReference type="SUPFAM" id="SSF53474">
    <property type="entry name" value="alpha/beta-Hydrolases"/>
    <property type="match status" value="2"/>
</dbReference>
<dbReference type="SUPFAM" id="SSF56672">
    <property type="entry name" value="DNA/RNA polymerases"/>
    <property type="match status" value="1"/>
</dbReference>
<keyword evidence="23" id="KW-1185">Reference proteome</keyword>
<gene>
    <name evidence="22" type="ORF">QTP70_026013</name>
</gene>
<dbReference type="InterPro" id="IPR043128">
    <property type="entry name" value="Rev_trsase/Diguanyl_cyclase"/>
</dbReference>
<dbReference type="Pfam" id="PF00078">
    <property type="entry name" value="RVT_1"/>
    <property type="match status" value="1"/>
</dbReference>
<dbReference type="GO" id="GO:0008203">
    <property type="term" value="P:cholesterol metabolic process"/>
    <property type="evidence" value="ECO:0007669"/>
    <property type="project" value="UniProtKB-KW"/>
</dbReference>
<evidence type="ECO:0000256" key="18">
    <source>
        <dbReference type="ARBA" id="ARBA00042279"/>
    </source>
</evidence>
<feature type="chain" id="PRO_5042221339" description="Phosphatidylcholine-sterol acyltransferase" evidence="20">
    <location>
        <begin position="23"/>
        <end position="1672"/>
    </location>
</feature>
<dbReference type="PANTHER" id="PTHR11440">
    <property type="entry name" value="LECITHIN-CHOLESTEROL ACYLTRANSFERASE-RELATED"/>
    <property type="match status" value="1"/>
</dbReference>
<evidence type="ECO:0000256" key="13">
    <source>
        <dbReference type="ARBA" id="ARBA00023221"/>
    </source>
</evidence>
<evidence type="ECO:0000313" key="22">
    <source>
        <dbReference type="EMBL" id="KAK3536055.1"/>
    </source>
</evidence>
<reference evidence="22" key="1">
    <citation type="submission" date="2023-06" db="EMBL/GenBank/DDBJ databases">
        <title>Male Hemibagrus guttatus genome.</title>
        <authorList>
            <person name="Bian C."/>
        </authorList>
    </citation>
    <scope>NUCLEOTIDE SEQUENCE</scope>
    <source>
        <strain evidence="22">Male_cb2023</strain>
        <tissue evidence="22">Muscle</tissue>
    </source>
</reference>
<keyword evidence="11" id="KW-1207">Sterol metabolism</keyword>
<keyword evidence="5" id="KW-0964">Secreted</keyword>
<dbReference type="GO" id="GO:0004523">
    <property type="term" value="F:RNA-DNA hybrid ribonuclease activity"/>
    <property type="evidence" value="ECO:0007669"/>
    <property type="project" value="UniProtKB-EC"/>
</dbReference>
<dbReference type="Gene3D" id="3.30.70.270">
    <property type="match status" value="1"/>
</dbReference>
<evidence type="ECO:0000256" key="12">
    <source>
        <dbReference type="ARBA" id="ARBA00023180"/>
    </source>
</evidence>
<dbReference type="Pfam" id="PF02450">
    <property type="entry name" value="LCAT"/>
    <property type="match status" value="2"/>
</dbReference>
<dbReference type="Gene3D" id="3.60.10.10">
    <property type="entry name" value="Endonuclease/exonuclease/phosphatase"/>
    <property type="match status" value="1"/>
</dbReference>
<keyword evidence="8 20" id="KW-0732">Signal</keyword>
<dbReference type="InterPro" id="IPR003386">
    <property type="entry name" value="LACT/PDAT_acylTrfase"/>
</dbReference>